<dbReference type="PROSITE" id="PS51125">
    <property type="entry name" value="NHL"/>
    <property type="match status" value="2"/>
</dbReference>
<dbReference type="GeneID" id="106749108"/>
<keyword evidence="9" id="KW-1185">Reference proteome</keyword>
<dbReference type="SUPFAM" id="SSF101898">
    <property type="entry name" value="NHL repeat"/>
    <property type="match status" value="1"/>
</dbReference>
<reference evidence="10" key="1">
    <citation type="submission" date="2025-08" db="UniProtKB">
        <authorList>
            <consortium name="RefSeq"/>
        </authorList>
    </citation>
    <scope>IDENTIFICATION</scope>
</reference>
<dbReference type="OrthoDB" id="654191at2759"/>
<feature type="repeat" description="NHL" evidence="6">
    <location>
        <begin position="510"/>
        <end position="540"/>
    </location>
</feature>
<dbReference type="InterPro" id="IPR013083">
    <property type="entry name" value="Znf_RING/FYVE/PHD"/>
</dbReference>
<dbReference type="InterPro" id="IPR050952">
    <property type="entry name" value="TRIM-NHL_E3_ligases"/>
</dbReference>
<dbReference type="SMART" id="SM00184">
    <property type="entry name" value="RING"/>
    <property type="match status" value="1"/>
</dbReference>
<dbReference type="GO" id="GO:0061630">
    <property type="term" value="F:ubiquitin protein ligase activity"/>
    <property type="evidence" value="ECO:0007669"/>
    <property type="project" value="TreeGrafter"/>
</dbReference>
<keyword evidence="3 5" id="KW-0863">Zinc-finger</keyword>
<protein>
    <submittedName>
        <fullName evidence="10">Tripartite motif-containing protein 2-like</fullName>
    </submittedName>
</protein>
<dbReference type="Gene3D" id="3.30.40.10">
    <property type="entry name" value="Zinc/RING finger domain, C3HC4 (zinc finger)"/>
    <property type="match status" value="1"/>
</dbReference>
<evidence type="ECO:0000256" key="7">
    <source>
        <dbReference type="SAM" id="MobiDB-lite"/>
    </source>
</evidence>
<dbReference type="Proteomes" id="UP000515204">
    <property type="component" value="Unplaced"/>
</dbReference>
<organism evidence="9 10">
    <name type="scientific">Dinoponera quadriceps</name>
    <name type="common">South American ant</name>
    <dbReference type="NCBI Taxonomy" id="609295"/>
    <lineage>
        <taxon>Eukaryota</taxon>
        <taxon>Metazoa</taxon>
        <taxon>Ecdysozoa</taxon>
        <taxon>Arthropoda</taxon>
        <taxon>Hexapoda</taxon>
        <taxon>Insecta</taxon>
        <taxon>Pterygota</taxon>
        <taxon>Neoptera</taxon>
        <taxon>Endopterygota</taxon>
        <taxon>Hymenoptera</taxon>
        <taxon>Apocrita</taxon>
        <taxon>Aculeata</taxon>
        <taxon>Formicoidea</taxon>
        <taxon>Formicidae</taxon>
        <taxon>Ponerinae</taxon>
        <taxon>Ponerini</taxon>
        <taxon>Dinoponera</taxon>
    </lineage>
</organism>
<evidence type="ECO:0000256" key="3">
    <source>
        <dbReference type="ARBA" id="ARBA00022771"/>
    </source>
</evidence>
<dbReference type="GO" id="GO:0008270">
    <property type="term" value="F:zinc ion binding"/>
    <property type="evidence" value="ECO:0007669"/>
    <property type="project" value="UniProtKB-KW"/>
</dbReference>
<feature type="region of interest" description="Disordered" evidence="7">
    <location>
        <begin position="1"/>
        <end position="50"/>
    </location>
</feature>
<dbReference type="AlphaFoldDB" id="A0A6P3XYR8"/>
<dbReference type="PROSITE" id="PS50089">
    <property type="entry name" value="ZF_RING_2"/>
    <property type="match status" value="1"/>
</dbReference>
<evidence type="ECO:0000256" key="2">
    <source>
        <dbReference type="ARBA" id="ARBA00022737"/>
    </source>
</evidence>
<evidence type="ECO:0000256" key="6">
    <source>
        <dbReference type="PROSITE-ProRule" id="PRU00504"/>
    </source>
</evidence>
<dbReference type="GO" id="GO:0000209">
    <property type="term" value="P:protein polyubiquitination"/>
    <property type="evidence" value="ECO:0007669"/>
    <property type="project" value="TreeGrafter"/>
</dbReference>
<evidence type="ECO:0000259" key="8">
    <source>
        <dbReference type="PROSITE" id="PS50089"/>
    </source>
</evidence>
<keyword evidence="4" id="KW-0862">Zinc</keyword>
<feature type="domain" description="RING-type" evidence="8">
    <location>
        <begin position="59"/>
        <end position="103"/>
    </location>
</feature>
<name>A0A6P3XYR8_DINQU</name>
<dbReference type="Gene3D" id="2.120.10.30">
    <property type="entry name" value="TolB, C-terminal domain"/>
    <property type="match status" value="2"/>
</dbReference>
<evidence type="ECO:0000256" key="4">
    <source>
        <dbReference type="ARBA" id="ARBA00022833"/>
    </source>
</evidence>
<accession>A0A6P3XYR8</accession>
<dbReference type="RefSeq" id="XP_014483705.1">
    <property type="nucleotide sequence ID" value="XM_014628219.1"/>
</dbReference>
<dbReference type="GO" id="GO:0043161">
    <property type="term" value="P:proteasome-mediated ubiquitin-dependent protein catabolic process"/>
    <property type="evidence" value="ECO:0007669"/>
    <property type="project" value="TreeGrafter"/>
</dbReference>
<gene>
    <name evidence="10" type="primary">LOC106749108</name>
</gene>
<dbReference type="InterPro" id="IPR001258">
    <property type="entry name" value="NHL_repeat"/>
</dbReference>
<evidence type="ECO:0000256" key="1">
    <source>
        <dbReference type="ARBA" id="ARBA00022723"/>
    </source>
</evidence>
<dbReference type="SUPFAM" id="SSF57850">
    <property type="entry name" value="RING/U-box"/>
    <property type="match status" value="1"/>
</dbReference>
<proteinExistence type="predicted"/>
<dbReference type="CDD" id="cd05819">
    <property type="entry name" value="NHL"/>
    <property type="match status" value="1"/>
</dbReference>
<keyword evidence="1" id="KW-0479">Metal-binding</keyword>
<dbReference type="PANTHER" id="PTHR24104">
    <property type="entry name" value="E3 UBIQUITIN-PROTEIN LIGASE NHLRC1-RELATED"/>
    <property type="match status" value="1"/>
</dbReference>
<evidence type="ECO:0000313" key="10">
    <source>
        <dbReference type="RefSeq" id="XP_014483705.1"/>
    </source>
</evidence>
<dbReference type="InterPro" id="IPR011042">
    <property type="entry name" value="6-blade_b-propeller_TolB-like"/>
</dbReference>
<dbReference type="InterPro" id="IPR001841">
    <property type="entry name" value="Znf_RING"/>
</dbReference>
<dbReference type="KEGG" id="dqu:106749108"/>
<keyword evidence="2" id="KW-0677">Repeat</keyword>
<sequence>MKQQQQPAISSTQETRGTARKTSAVPGRTADPQIPSSRRQIMRQHKQASNGANEDVLQCPICKERLKSPKITPCQHTFCLQCLKNQVATSNKRDGNFTCPVCDTSFDGRAPGNFPNNLYIESLLDMMASSIKRQGRPPKSTVSFAPLPPKIWNGEFSPTFKCRRCSEICVRKCKHCKHGYCYACWKRHVNDDLKEELGNISGDLEASTARFEERIVHFRNKTNEMRDFISRDIEGKIAELNVRKGNRIKKVEHMVATGEASVGDIKQRMAKAQTEIREGKDILYDLLPSNERKVKVFLDLQQKAAEIMAAIAIWESELHDIEISLAEINKRGRSVIKENVEPLYKRKAFTPKIIVNHDMVQRPSALAVDSWRDHIITTCPGSGQVVILDRKFKLMRRIRHREMIAPQGVAFLQKSDEIYVTDKWKHCIFVFNHKGKLARRMCSRGLGYSQLRSPEGITFHPERDVLYVADTGNDRIQILERDGSYLGSIGPIGKRAKNIVRFTDDLPPSHLNLPTDVAVTSTRIVVADSGSHKVKIFDHNGRILQTIGGVGTSKGLFKSPEVLRIDKKGNIIVGDAGNGRVQIFSPEGEFLRVLGSKGIKGRQFGWVSGVLVTNNYNIFVADSKNNVIYLF</sequence>
<feature type="compositionally biased region" description="Polar residues" evidence="7">
    <location>
        <begin position="1"/>
        <end position="16"/>
    </location>
</feature>
<dbReference type="InterPro" id="IPR027370">
    <property type="entry name" value="Znf-RING_euk"/>
</dbReference>
<evidence type="ECO:0000313" key="9">
    <source>
        <dbReference type="Proteomes" id="UP000515204"/>
    </source>
</evidence>
<dbReference type="Pfam" id="PF13445">
    <property type="entry name" value="zf-RING_UBOX"/>
    <property type="match status" value="1"/>
</dbReference>
<dbReference type="InterPro" id="IPR017907">
    <property type="entry name" value="Znf_RING_CS"/>
</dbReference>
<dbReference type="Pfam" id="PF01436">
    <property type="entry name" value="NHL"/>
    <property type="match status" value="1"/>
</dbReference>
<evidence type="ECO:0000256" key="5">
    <source>
        <dbReference type="PROSITE-ProRule" id="PRU00175"/>
    </source>
</evidence>
<dbReference type="PANTHER" id="PTHR24104:SF20">
    <property type="entry name" value="RING-TYPE DOMAIN-CONTAINING PROTEIN"/>
    <property type="match status" value="1"/>
</dbReference>
<feature type="repeat" description="NHL" evidence="6">
    <location>
        <begin position="544"/>
        <end position="587"/>
    </location>
</feature>
<dbReference type="PROSITE" id="PS00518">
    <property type="entry name" value="ZF_RING_1"/>
    <property type="match status" value="1"/>
</dbReference>